<feature type="transmembrane region" description="Helical" evidence="1">
    <location>
        <begin position="37"/>
        <end position="57"/>
    </location>
</feature>
<evidence type="ECO:0000256" key="1">
    <source>
        <dbReference type="SAM" id="Phobius"/>
    </source>
</evidence>
<dbReference type="OrthoDB" id="2555434at2759"/>
<sequence length="100" mass="11383">MIAYQRTYEGAYTRSAIGCLSFAILIIKLFSREFLPIGMVYTIYGLIFYFLGIYKAASVDVFYNPEKDMEYFKTSGNSVILLTAISLASYTTLLILVLRM</sequence>
<keyword evidence="1" id="KW-0812">Transmembrane</keyword>
<dbReference type="EMBL" id="JAHMUF010000019">
    <property type="protein sequence ID" value="KAG7192245.1"/>
    <property type="molecule type" value="Genomic_DNA"/>
</dbReference>
<dbReference type="Proteomes" id="UP000790833">
    <property type="component" value="Unassembled WGS sequence"/>
</dbReference>
<keyword evidence="1" id="KW-1133">Transmembrane helix</keyword>
<protein>
    <submittedName>
        <fullName evidence="2">Uncharacterized protein</fullName>
    </submittedName>
</protein>
<evidence type="ECO:0000313" key="2">
    <source>
        <dbReference type="EMBL" id="KAG7192245.1"/>
    </source>
</evidence>
<reference evidence="2" key="1">
    <citation type="submission" date="2021-03" db="EMBL/GenBank/DDBJ databases">
        <authorList>
            <person name="Palmer J.M."/>
        </authorList>
    </citation>
    <scope>NUCLEOTIDE SEQUENCE</scope>
    <source>
        <strain evidence="2">ARV_011</strain>
    </source>
</reference>
<dbReference type="PANTHER" id="PTHR38646:SF1">
    <property type="entry name" value="DUF202 DOMAIN-CONTAINING PROTEIN"/>
    <property type="match status" value="1"/>
</dbReference>
<gene>
    <name evidence="2" type="ORF">KQ657_001963</name>
</gene>
<feature type="transmembrane region" description="Helical" evidence="1">
    <location>
        <begin position="77"/>
        <end position="98"/>
    </location>
</feature>
<dbReference type="PANTHER" id="PTHR38646">
    <property type="entry name" value="YALI0F00814P"/>
    <property type="match status" value="1"/>
</dbReference>
<dbReference type="AlphaFoldDB" id="A0A9P7V6G3"/>
<organism evidence="2 3">
    <name type="scientific">Scheffersomyces spartinae</name>
    <dbReference type="NCBI Taxonomy" id="45513"/>
    <lineage>
        <taxon>Eukaryota</taxon>
        <taxon>Fungi</taxon>
        <taxon>Dikarya</taxon>
        <taxon>Ascomycota</taxon>
        <taxon>Saccharomycotina</taxon>
        <taxon>Pichiomycetes</taxon>
        <taxon>Debaryomycetaceae</taxon>
        <taxon>Scheffersomyces</taxon>
    </lineage>
</organism>
<name>A0A9P7V6G3_9ASCO</name>
<accession>A0A9P7V6G3</accession>
<dbReference type="RefSeq" id="XP_043047795.1">
    <property type="nucleotide sequence ID" value="XM_043192740.1"/>
</dbReference>
<comment type="caution">
    <text evidence="2">The sequence shown here is derived from an EMBL/GenBank/DDBJ whole genome shotgun (WGS) entry which is preliminary data.</text>
</comment>
<proteinExistence type="predicted"/>
<dbReference type="GeneID" id="66115337"/>
<keyword evidence="3" id="KW-1185">Reference proteome</keyword>
<feature type="transmembrane region" description="Helical" evidence="1">
    <location>
        <begin position="12"/>
        <end position="30"/>
    </location>
</feature>
<evidence type="ECO:0000313" key="3">
    <source>
        <dbReference type="Proteomes" id="UP000790833"/>
    </source>
</evidence>
<keyword evidence="1" id="KW-0472">Membrane</keyword>